<keyword evidence="1" id="KW-1133">Transmembrane helix</keyword>
<proteinExistence type="predicted"/>
<comment type="caution">
    <text evidence="2">The sequence shown here is derived from an EMBL/GenBank/DDBJ whole genome shotgun (WGS) entry which is preliminary data.</text>
</comment>
<feature type="transmembrane region" description="Helical" evidence="1">
    <location>
        <begin position="55"/>
        <end position="75"/>
    </location>
</feature>
<sequence>MENSENSKFALPLSNVKYILAGLALMILGYVLMSGGGTDNPDVFTGEKMFSFTRIVIAPVLILAGFVVEIFAIMYQPKKK</sequence>
<dbReference type="AlphaFoldDB" id="A0A644Y306"/>
<keyword evidence="1" id="KW-0812">Transmembrane</keyword>
<evidence type="ECO:0000313" key="2">
    <source>
        <dbReference type="EMBL" id="MPM20534.1"/>
    </source>
</evidence>
<keyword evidence="1" id="KW-0472">Membrane</keyword>
<protein>
    <recommendedName>
        <fullName evidence="3">DUF3098 domain-containing protein</fullName>
    </recommendedName>
</protein>
<accession>A0A644Y306</accession>
<organism evidence="2">
    <name type="scientific">bioreactor metagenome</name>
    <dbReference type="NCBI Taxonomy" id="1076179"/>
    <lineage>
        <taxon>unclassified sequences</taxon>
        <taxon>metagenomes</taxon>
        <taxon>ecological metagenomes</taxon>
    </lineage>
</organism>
<reference evidence="2" key="1">
    <citation type="submission" date="2019-08" db="EMBL/GenBank/DDBJ databases">
        <authorList>
            <person name="Kucharzyk K."/>
            <person name="Murdoch R.W."/>
            <person name="Higgins S."/>
            <person name="Loffler F."/>
        </authorList>
    </citation>
    <scope>NUCLEOTIDE SEQUENCE</scope>
</reference>
<dbReference type="InterPro" id="IPR021448">
    <property type="entry name" value="DUF3098"/>
</dbReference>
<evidence type="ECO:0008006" key="3">
    <source>
        <dbReference type="Google" id="ProtNLM"/>
    </source>
</evidence>
<gene>
    <name evidence="2" type="ORF">SDC9_66965</name>
</gene>
<dbReference type="Pfam" id="PF11297">
    <property type="entry name" value="DUF3098"/>
    <property type="match status" value="1"/>
</dbReference>
<dbReference type="EMBL" id="VSSQ01003405">
    <property type="protein sequence ID" value="MPM20534.1"/>
    <property type="molecule type" value="Genomic_DNA"/>
</dbReference>
<evidence type="ECO:0000256" key="1">
    <source>
        <dbReference type="SAM" id="Phobius"/>
    </source>
</evidence>
<feature type="transmembrane region" description="Helical" evidence="1">
    <location>
        <begin position="16"/>
        <end position="35"/>
    </location>
</feature>
<name>A0A644Y306_9ZZZZ</name>